<evidence type="ECO:0000259" key="4">
    <source>
        <dbReference type="Pfam" id="PF25171"/>
    </source>
</evidence>
<sequence length="300" mass="33661">MLRHLHTLSGHQNPIYALASPAVKEDVFFSAGNDKGVVEWSLKTMTFVKVLAPVQSSVYALHSYNDLLFIAQRSGLILVFDIKLEKVTATLSHHQKGVFDLKTIAYKNELLSTGEDGTVAVWSLKDFSLLYNFPVLQNTVRTIAISNSEEEVALGCKDGIIRVYNSLDYSLTAELSEHKLPITSLQYSPDGSSLISGGRDAQLKVWSLPDYQLVNNIAAHMFSVYTIAFHPTQPYFATCSQDKSIKLWGANDFKLYKILSLEKNTEGHFHSINKLIWSSDGKYLISTGDDRQIMIWEFNS</sequence>
<feature type="repeat" description="WD" evidence="3">
    <location>
        <begin position="265"/>
        <end position="300"/>
    </location>
</feature>
<dbReference type="Proteomes" id="UP000223749">
    <property type="component" value="Chromosome"/>
</dbReference>
<dbReference type="PRINTS" id="PR00320">
    <property type="entry name" value="GPROTEINBRPT"/>
</dbReference>
<evidence type="ECO:0000313" key="5">
    <source>
        <dbReference type="EMBL" id="ATP57217.1"/>
    </source>
</evidence>
<evidence type="ECO:0000313" key="6">
    <source>
        <dbReference type="Proteomes" id="UP000223749"/>
    </source>
</evidence>
<feature type="repeat" description="WD" evidence="3">
    <location>
        <begin position="217"/>
        <end position="248"/>
    </location>
</feature>
<evidence type="ECO:0000256" key="2">
    <source>
        <dbReference type="ARBA" id="ARBA00022737"/>
    </source>
</evidence>
<dbReference type="Pfam" id="PF25171">
    <property type="entry name" value="Beta-prop_WDR36-Utp21_1st"/>
    <property type="match status" value="1"/>
</dbReference>
<dbReference type="InterPro" id="IPR019775">
    <property type="entry name" value="WD40_repeat_CS"/>
</dbReference>
<dbReference type="InterPro" id="IPR020472">
    <property type="entry name" value="WD40_PAC1"/>
</dbReference>
<dbReference type="InterPro" id="IPR036322">
    <property type="entry name" value="WD40_repeat_dom_sf"/>
</dbReference>
<dbReference type="EMBL" id="CP024091">
    <property type="protein sequence ID" value="ATP57217.1"/>
    <property type="molecule type" value="Genomic_DNA"/>
</dbReference>
<feature type="domain" description="WDR36/Utp21 N-terminal" evidence="4">
    <location>
        <begin position="5"/>
        <end position="248"/>
    </location>
</feature>
<name>A0A2D1U6K5_9SPHI</name>
<dbReference type="PROSITE" id="PS50294">
    <property type="entry name" value="WD_REPEATS_REGION"/>
    <property type="match status" value="3"/>
</dbReference>
<accession>A0A2D1U6K5</accession>
<dbReference type="CDD" id="cd00200">
    <property type="entry name" value="WD40"/>
    <property type="match status" value="1"/>
</dbReference>
<gene>
    <name evidence="5" type="ORF">CPT03_12420</name>
</gene>
<dbReference type="Pfam" id="PF00400">
    <property type="entry name" value="WD40"/>
    <property type="match status" value="1"/>
</dbReference>
<dbReference type="AlphaFoldDB" id="A0A2D1U6K5"/>
<dbReference type="InterPro" id="IPR001680">
    <property type="entry name" value="WD40_rpt"/>
</dbReference>
<dbReference type="InterPro" id="IPR015943">
    <property type="entry name" value="WD40/YVTN_repeat-like_dom_sf"/>
</dbReference>
<proteinExistence type="predicted"/>
<dbReference type="SUPFAM" id="SSF50978">
    <property type="entry name" value="WD40 repeat-like"/>
    <property type="match status" value="1"/>
</dbReference>
<evidence type="ECO:0000256" key="1">
    <source>
        <dbReference type="ARBA" id="ARBA00022574"/>
    </source>
</evidence>
<dbReference type="PROSITE" id="PS50082">
    <property type="entry name" value="WD_REPEATS_2"/>
    <property type="match status" value="4"/>
</dbReference>
<protein>
    <recommendedName>
        <fullName evidence="4">WDR36/Utp21 N-terminal domain-containing protein</fullName>
    </recommendedName>
</protein>
<organism evidence="5 6">
    <name type="scientific">Pedobacter ginsengisoli</name>
    <dbReference type="NCBI Taxonomy" id="363852"/>
    <lineage>
        <taxon>Bacteria</taxon>
        <taxon>Pseudomonadati</taxon>
        <taxon>Bacteroidota</taxon>
        <taxon>Sphingobacteriia</taxon>
        <taxon>Sphingobacteriales</taxon>
        <taxon>Sphingobacteriaceae</taxon>
        <taxon>Pedobacter</taxon>
    </lineage>
</organism>
<dbReference type="PANTHER" id="PTHR19848">
    <property type="entry name" value="WD40 REPEAT PROTEIN"/>
    <property type="match status" value="1"/>
</dbReference>
<reference evidence="5 6" key="1">
    <citation type="submission" date="2017-10" db="EMBL/GenBank/DDBJ databases">
        <title>Whole genome of Pedobacter ginsengisoli T01R-27 isolated from tomato rhizosphere.</title>
        <authorList>
            <person name="Weon H.-Y."/>
            <person name="Lee S.A."/>
            <person name="Sang M.K."/>
            <person name="Song J."/>
        </authorList>
    </citation>
    <scope>NUCLEOTIDE SEQUENCE [LARGE SCALE GENOMIC DNA]</scope>
    <source>
        <strain evidence="5 6">T01R-27</strain>
    </source>
</reference>
<keyword evidence="6" id="KW-1185">Reference proteome</keyword>
<dbReference type="PROSITE" id="PS00678">
    <property type="entry name" value="WD_REPEATS_1"/>
    <property type="match status" value="1"/>
</dbReference>
<keyword evidence="2" id="KW-0677">Repeat</keyword>
<dbReference type="Gene3D" id="2.130.10.10">
    <property type="entry name" value="YVTN repeat-like/Quinoprotein amine dehydrogenase"/>
    <property type="match status" value="2"/>
</dbReference>
<keyword evidence="1 3" id="KW-0853">WD repeat</keyword>
<dbReference type="KEGG" id="pgs:CPT03_12420"/>
<dbReference type="RefSeq" id="WP_099439145.1">
    <property type="nucleotide sequence ID" value="NZ_CP024091.1"/>
</dbReference>
<dbReference type="InterPro" id="IPR059157">
    <property type="entry name" value="WDR36-Utp21_N"/>
</dbReference>
<feature type="repeat" description="WD" evidence="3">
    <location>
        <begin position="91"/>
        <end position="132"/>
    </location>
</feature>
<feature type="repeat" description="WD" evidence="3">
    <location>
        <begin position="175"/>
        <end position="216"/>
    </location>
</feature>
<dbReference type="SMART" id="SM00320">
    <property type="entry name" value="WD40"/>
    <property type="match status" value="7"/>
</dbReference>
<evidence type="ECO:0000256" key="3">
    <source>
        <dbReference type="PROSITE-ProRule" id="PRU00221"/>
    </source>
</evidence>
<dbReference type="OrthoDB" id="933690at2"/>
<dbReference type="PANTHER" id="PTHR19848:SF8">
    <property type="entry name" value="F-BOX AND WD REPEAT DOMAIN CONTAINING 7"/>
    <property type="match status" value="1"/>
</dbReference>